<evidence type="ECO:0008006" key="2">
    <source>
        <dbReference type="Google" id="ProtNLM"/>
    </source>
</evidence>
<dbReference type="Pfam" id="PF10765">
    <property type="entry name" value="Phage_P22_NinX"/>
    <property type="match status" value="1"/>
</dbReference>
<gene>
    <name evidence="1" type="ORF">CNECB9_1150016</name>
</gene>
<protein>
    <recommendedName>
        <fullName evidence="2">DUF2591 domain-containing protein</fullName>
    </recommendedName>
</protein>
<evidence type="ECO:0000313" key="1">
    <source>
        <dbReference type="EMBL" id="SCU73472.1"/>
    </source>
</evidence>
<organism evidence="1">
    <name type="scientific">Cupriavidus necator</name>
    <name type="common">Alcaligenes eutrophus</name>
    <name type="synonym">Ralstonia eutropha</name>
    <dbReference type="NCBI Taxonomy" id="106590"/>
    <lineage>
        <taxon>Bacteria</taxon>
        <taxon>Pseudomonadati</taxon>
        <taxon>Pseudomonadota</taxon>
        <taxon>Betaproteobacteria</taxon>
        <taxon>Burkholderiales</taxon>
        <taxon>Burkholderiaceae</taxon>
        <taxon>Cupriavidus</taxon>
    </lineage>
</organism>
<accession>A0A1K0I8L3</accession>
<dbReference type="RefSeq" id="WP_340519827.1">
    <property type="nucleotide sequence ID" value="NZ_FMSH01000019.1"/>
</dbReference>
<name>A0A1K0I8L3_CUPNE</name>
<proteinExistence type="predicted"/>
<reference evidence="1" key="1">
    <citation type="submission" date="2016-09" db="EMBL/GenBank/DDBJ databases">
        <authorList>
            <person name="Capua I."/>
            <person name="De Benedictis P."/>
            <person name="Joannis T."/>
            <person name="Lombin L.H."/>
            <person name="Cattoli G."/>
        </authorList>
    </citation>
    <scope>NUCLEOTIDE SEQUENCE</scope>
    <source>
        <strain evidence="1">B9</strain>
    </source>
</reference>
<dbReference type="AlphaFoldDB" id="A0A1K0I8L3"/>
<dbReference type="EMBL" id="FMSH01000019">
    <property type="protein sequence ID" value="SCU73472.1"/>
    <property type="molecule type" value="Genomic_DNA"/>
</dbReference>
<sequence>MKVSEIDGPLLDYWAAKAEWGDAKIVDGDVLGGAGSDWVGRPFSPTTLWAQAGPLIEKERIKLLPPEADRLVWLAEVGQAQGLDASPLVAAMRAFVAAKFGEEVPAE</sequence>
<dbReference type="InterPro" id="IPR019701">
    <property type="entry name" value="Phage_P22_NinX"/>
</dbReference>